<gene>
    <name evidence="6" type="ORF">D9V34_14965</name>
</gene>
<keyword evidence="2 4" id="KW-0808">Transferase</keyword>
<dbReference type="InterPro" id="IPR002792">
    <property type="entry name" value="TRAM_dom"/>
</dbReference>
<dbReference type="Pfam" id="PF05958">
    <property type="entry name" value="tRNA_U5-meth_tr"/>
    <property type="match status" value="1"/>
</dbReference>
<dbReference type="InterPro" id="IPR030391">
    <property type="entry name" value="MeTrfase_TrmA_CS"/>
</dbReference>
<keyword evidence="3 4" id="KW-0949">S-adenosyl-L-methionine</keyword>
<evidence type="ECO:0000256" key="1">
    <source>
        <dbReference type="ARBA" id="ARBA00022603"/>
    </source>
</evidence>
<dbReference type="EMBL" id="RCUY01000014">
    <property type="protein sequence ID" value="RLP79844.1"/>
    <property type="molecule type" value="Genomic_DNA"/>
</dbReference>
<evidence type="ECO:0000313" key="7">
    <source>
        <dbReference type="Proteomes" id="UP000269438"/>
    </source>
</evidence>
<dbReference type="PROSITE" id="PS50926">
    <property type="entry name" value="TRAM"/>
    <property type="match status" value="1"/>
</dbReference>
<evidence type="ECO:0000256" key="2">
    <source>
        <dbReference type="ARBA" id="ARBA00022679"/>
    </source>
</evidence>
<organism evidence="6 7">
    <name type="scientific">Mycetocola lacteus</name>
    <dbReference type="NCBI Taxonomy" id="76637"/>
    <lineage>
        <taxon>Bacteria</taxon>
        <taxon>Bacillati</taxon>
        <taxon>Actinomycetota</taxon>
        <taxon>Actinomycetes</taxon>
        <taxon>Micrococcales</taxon>
        <taxon>Microbacteriaceae</taxon>
        <taxon>Mycetocola</taxon>
    </lineage>
</organism>
<sequence length="423" mass="44889">MQSDPQILELDVTNVAHGGVFIARHEGRVVFVTDAIPGERVRARVRRQKSSFWEADTLEVLEPSEHRREHVWSAASISRDPAQRAGGAEFGHIDLAHQRSLKETVVTEALARFGGIELPVTVSAVPGDDEAGGLGWRTRVSLQVDGDGRVGPYASGTHSVIEVDDLPLAHAAIAEAMPRHGVPAGTASIDILHTSGGETRVNLREQVRRRGRAPVAPANAPTIIETVGGREFRLAENGFWQVHHGAAQVLTTAVQDAIDADYFDPAAGNLDLYGGVGLLAAAVGDRFGAGTRITSVESSERATVHAGENLAEWIGASAQTARVDAYLSGLFESAGSAERARLAAGTVVLDPPRSGAGKRVIEQLVELDPAQIIYVACDPVALARDLGQLTASGYTLTGVNGFDLFPHTHHVEAVASLVRTGRR</sequence>
<dbReference type="GO" id="GO:0070475">
    <property type="term" value="P:rRNA base methylation"/>
    <property type="evidence" value="ECO:0007669"/>
    <property type="project" value="TreeGrafter"/>
</dbReference>
<feature type="active site" description="Nucleophile" evidence="4">
    <location>
        <position position="377"/>
    </location>
</feature>
<feature type="binding site" evidence="4">
    <location>
        <position position="297"/>
    </location>
    <ligand>
        <name>S-adenosyl-L-methionine</name>
        <dbReference type="ChEBI" id="CHEBI:59789"/>
    </ligand>
</feature>
<keyword evidence="7" id="KW-1185">Reference proteome</keyword>
<comment type="caution">
    <text evidence="6">The sequence shown here is derived from an EMBL/GenBank/DDBJ whole genome shotgun (WGS) entry which is preliminary data.</text>
</comment>
<dbReference type="RefSeq" id="WP_121689290.1">
    <property type="nucleotide sequence ID" value="NZ_RCUY01000014.1"/>
</dbReference>
<evidence type="ECO:0000256" key="4">
    <source>
        <dbReference type="PROSITE-ProRule" id="PRU01024"/>
    </source>
</evidence>
<dbReference type="SUPFAM" id="SSF53335">
    <property type="entry name" value="S-adenosyl-L-methionine-dependent methyltransferases"/>
    <property type="match status" value="1"/>
</dbReference>
<feature type="domain" description="TRAM" evidence="5">
    <location>
        <begin position="1"/>
        <end position="59"/>
    </location>
</feature>
<dbReference type="InterPro" id="IPR010280">
    <property type="entry name" value="U5_MeTrfase_fam"/>
</dbReference>
<dbReference type="InterPro" id="IPR012340">
    <property type="entry name" value="NA-bd_OB-fold"/>
</dbReference>
<evidence type="ECO:0000313" key="6">
    <source>
        <dbReference type="EMBL" id="RLP79844.1"/>
    </source>
</evidence>
<protein>
    <submittedName>
        <fullName evidence="6">Class I SAM-dependent RNA methyltransferase</fullName>
    </submittedName>
</protein>
<name>A0A3L7AIG2_9MICO</name>
<dbReference type="PROSITE" id="PS51687">
    <property type="entry name" value="SAM_MT_RNA_M5U"/>
    <property type="match status" value="1"/>
</dbReference>
<reference evidence="6 7" key="1">
    <citation type="submission" date="2018-10" db="EMBL/GenBank/DDBJ databases">
        <authorList>
            <person name="Li J."/>
        </authorList>
    </citation>
    <scope>NUCLEOTIDE SEQUENCE [LARGE SCALE GENOMIC DNA]</scope>
    <source>
        <strain evidence="6 7">JCM 11654</strain>
    </source>
</reference>
<dbReference type="Gene3D" id="3.40.50.150">
    <property type="entry name" value="Vaccinia Virus protein VP39"/>
    <property type="match status" value="1"/>
</dbReference>
<dbReference type="PANTHER" id="PTHR11061">
    <property type="entry name" value="RNA M5U METHYLTRANSFERASE"/>
    <property type="match status" value="1"/>
</dbReference>
<dbReference type="Proteomes" id="UP000269438">
    <property type="component" value="Unassembled WGS sequence"/>
</dbReference>
<feature type="binding site" evidence="4">
    <location>
        <position position="241"/>
    </location>
    <ligand>
        <name>S-adenosyl-L-methionine</name>
        <dbReference type="ChEBI" id="CHEBI:59789"/>
    </ligand>
</feature>
<dbReference type="InterPro" id="IPR029063">
    <property type="entry name" value="SAM-dependent_MTases_sf"/>
</dbReference>
<dbReference type="AlphaFoldDB" id="A0A3L7AIG2"/>
<proteinExistence type="inferred from homology"/>
<dbReference type="Pfam" id="PF01938">
    <property type="entry name" value="TRAM"/>
    <property type="match status" value="1"/>
</dbReference>
<dbReference type="PROSITE" id="PS01231">
    <property type="entry name" value="TRMA_2"/>
    <property type="match status" value="1"/>
</dbReference>
<dbReference type="SUPFAM" id="SSF50249">
    <property type="entry name" value="Nucleic acid-binding proteins"/>
    <property type="match status" value="1"/>
</dbReference>
<dbReference type="PANTHER" id="PTHR11061:SF30">
    <property type="entry name" value="TRNA (URACIL(54)-C(5))-METHYLTRANSFERASE"/>
    <property type="match status" value="1"/>
</dbReference>
<keyword evidence="1 4" id="KW-0489">Methyltransferase</keyword>
<evidence type="ECO:0000256" key="3">
    <source>
        <dbReference type="ARBA" id="ARBA00022691"/>
    </source>
</evidence>
<comment type="similarity">
    <text evidence="4">Belongs to the class I-like SAM-binding methyltransferase superfamily. RNA M5U methyltransferase family.</text>
</comment>
<feature type="binding site" evidence="4">
    <location>
        <position position="273"/>
    </location>
    <ligand>
        <name>S-adenosyl-L-methionine</name>
        <dbReference type="ChEBI" id="CHEBI:59789"/>
    </ligand>
</feature>
<evidence type="ECO:0000259" key="5">
    <source>
        <dbReference type="PROSITE" id="PS50926"/>
    </source>
</evidence>
<accession>A0A3L7AIG2</accession>
<dbReference type="GO" id="GO:0070041">
    <property type="term" value="F:rRNA (uridine-C5-)-methyltransferase activity"/>
    <property type="evidence" value="ECO:0007669"/>
    <property type="project" value="TreeGrafter"/>
</dbReference>
<dbReference type="OrthoDB" id="9804590at2"/>
<feature type="binding site" evidence="4">
    <location>
        <position position="350"/>
    </location>
    <ligand>
        <name>S-adenosyl-L-methionine</name>
        <dbReference type="ChEBI" id="CHEBI:59789"/>
    </ligand>
</feature>
<dbReference type="Gene3D" id="2.40.50.140">
    <property type="entry name" value="Nucleic acid-binding proteins"/>
    <property type="match status" value="1"/>
</dbReference>